<dbReference type="Pfam" id="PF01040">
    <property type="entry name" value="UbiA"/>
    <property type="match status" value="1"/>
</dbReference>
<dbReference type="CDD" id="cd13959">
    <property type="entry name" value="PT_UbiA_COQ2"/>
    <property type="match status" value="1"/>
</dbReference>
<evidence type="ECO:0000256" key="6">
    <source>
        <dbReference type="ARBA" id="ARBA00022679"/>
    </source>
</evidence>
<evidence type="ECO:0000256" key="1">
    <source>
        <dbReference type="ARBA" id="ARBA00001946"/>
    </source>
</evidence>
<accession>A0A2T8HMJ4</accession>
<name>A0A2T8HMJ4_9SPHI</name>
<dbReference type="InterPro" id="IPR006371">
    <property type="entry name" value="Polyprenyltransferase_UbiA-li"/>
</dbReference>
<dbReference type="RefSeq" id="WP_116774519.1">
    <property type="nucleotide sequence ID" value="NZ_QDKG01000001.1"/>
</dbReference>
<dbReference type="EC" id="2.5.1.39" evidence="11"/>
<comment type="caution">
    <text evidence="13">The sequence shown here is derived from an EMBL/GenBank/DDBJ whole genome shotgun (WGS) entry which is preliminary data.</text>
</comment>
<proteinExistence type="inferred from homology"/>
<keyword evidence="8 12" id="KW-0812">Transmembrane</keyword>
<evidence type="ECO:0000256" key="5">
    <source>
        <dbReference type="ARBA" id="ARBA00022519"/>
    </source>
</evidence>
<keyword evidence="5" id="KW-0997">Cell inner membrane</keyword>
<keyword evidence="10 12" id="KW-0472">Membrane</keyword>
<keyword evidence="6 13" id="KW-0808">Transferase</keyword>
<dbReference type="GO" id="GO:0006744">
    <property type="term" value="P:ubiquinone biosynthetic process"/>
    <property type="evidence" value="ECO:0007669"/>
    <property type="project" value="UniProtKB-KW"/>
</dbReference>
<evidence type="ECO:0000256" key="9">
    <source>
        <dbReference type="ARBA" id="ARBA00022989"/>
    </source>
</evidence>
<evidence type="ECO:0000256" key="8">
    <source>
        <dbReference type="ARBA" id="ARBA00022692"/>
    </source>
</evidence>
<dbReference type="InterPro" id="IPR044878">
    <property type="entry name" value="UbiA_sf"/>
</dbReference>
<feature type="transmembrane region" description="Helical" evidence="12">
    <location>
        <begin position="111"/>
        <end position="126"/>
    </location>
</feature>
<feature type="transmembrane region" description="Helical" evidence="12">
    <location>
        <begin position="32"/>
        <end position="50"/>
    </location>
</feature>
<keyword evidence="9 12" id="KW-1133">Transmembrane helix</keyword>
<dbReference type="Gene3D" id="1.20.120.1780">
    <property type="entry name" value="UbiA prenyltransferase"/>
    <property type="match status" value="1"/>
</dbReference>
<feature type="transmembrane region" description="Helical" evidence="12">
    <location>
        <begin position="7"/>
        <end position="26"/>
    </location>
</feature>
<evidence type="ECO:0000256" key="2">
    <source>
        <dbReference type="ARBA" id="ARBA00004141"/>
    </source>
</evidence>
<dbReference type="Gene3D" id="1.10.357.140">
    <property type="entry name" value="UbiA prenyltransferase"/>
    <property type="match status" value="1"/>
</dbReference>
<evidence type="ECO:0000256" key="10">
    <source>
        <dbReference type="ARBA" id="ARBA00023136"/>
    </source>
</evidence>
<protein>
    <recommendedName>
        <fullName evidence="11">4-hydroxybenzoate polyprenyltransferase</fullName>
        <ecNumber evidence="11">2.5.1.39</ecNumber>
    </recommendedName>
</protein>
<dbReference type="FunFam" id="1.20.120.1780:FF:000001">
    <property type="entry name" value="4-hydroxybenzoate octaprenyltransferase"/>
    <property type="match status" value="1"/>
</dbReference>
<dbReference type="NCBIfam" id="TIGR01475">
    <property type="entry name" value="ubiA_other"/>
    <property type="match status" value="1"/>
</dbReference>
<evidence type="ECO:0000256" key="7">
    <source>
        <dbReference type="ARBA" id="ARBA00022688"/>
    </source>
</evidence>
<dbReference type="OrthoDB" id="9782418at2"/>
<sequence>MKKYMSLVLFAHSIFALPFAIIGFFLAVSMGLFHFDWLLFGLMLVCMVTARNSAMAFNRYLDRDIDALNARTAVRDIPAGRVAPREALIFTIVNCVIFIVATYFINPLCLFLAPIALFVVLFYSYMKRISPLCHLVLGLGLGLAPVGAYLAVAGQFHIVPIFFGLSVLTWVSGFDIIYALQDESFDREHGLHSIPARFGAAKALQISTLLHVLSFMFVLLPLFYIPVSWPYYVGLVCYGGLLIYQHRIVSPTDLSKVDRAFMTTNGIASVVFMFCFLLNLWVLG</sequence>
<evidence type="ECO:0000313" key="14">
    <source>
        <dbReference type="Proteomes" id="UP000245627"/>
    </source>
</evidence>
<dbReference type="GO" id="GO:0008412">
    <property type="term" value="F:4-hydroxybenzoate polyprenyltransferase activity"/>
    <property type="evidence" value="ECO:0007669"/>
    <property type="project" value="UniProtKB-EC"/>
</dbReference>
<comment type="similarity">
    <text evidence="3">Belongs to the UbiA prenyltransferase family.</text>
</comment>
<dbReference type="FunFam" id="1.10.357.140:FF:000008">
    <property type="entry name" value="4-hydroxybenzoate octaprenyltransferase"/>
    <property type="match status" value="1"/>
</dbReference>
<dbReference type="EMBL" id="QDKG01000001">
    <property type="protein sequence ID" value="PVH26661.1"/>
    <property type="molecule type" value="Genomic_DNA"/>
</dbReference>
<dbReference type="AlphaFoldDB" id="A0A2T8HMJ4"/>
<feature type="transmembrane region" description="Helical" evidence="12">
    <location>
        <begin position="201"/>
        <end position="225"/>
    </location>
</feature>
<feature type="transmembrane region" description="Helical" evidence="12">
    <location>
        <begin position="261"/>
        <end position="282"/>
    </location>
</feature>
<keyword evidence="14" id="KW-1185">Reference proteome</keyword>
<comment type="subcellular location">
    <subcellularLocation>
        <location evidence="2">Membrane</location>
        <topology evidence="2">Multi-pass membrane protein</topology>
    </subcellularLocation>
</comment>
<keyword evidence="4" id="KW-1003">Cell membrane</keyword>
<dbReference type="InterPro" id="IPR000537">
    <property type="entry name" value="UbiA_prenyltransferase"/>
</dbReference>
<feature type="transmembrane region" description="Helical" evidence="12">
    <location>
        <begin position="87"/>
        <end position="105"/>
    </location>
</feature>
<dbReference type="PANTHER" id="PTHR11048:SF28">
    <property type="entry name" value="4-HYDROXYBENZOATE POLYPRENYLTRANSFERASE, MITOCHONDRIAL"/>
    <property type="match status" value="1"/>
</dbReference>
<comment type="cofactor">
    <cofactor evidence="1">
        <name>Mg(2+)</name>
        <dbReference type="ChEBI" id="CHEBI:18420"/>
    </cofactor>
</comment>
<evidence type="ECO:0000256" key="4">
    <source>
        <dbReference type="ARBA" id="ARBA00022475"/>
    </source>
</evidence>
<evidence type="ECO:0000256" key="11">
    <source>
        <dbReference type="ARBA" id="ARBA00034524"/>
    </source>
</evidence>
<feature type="transmembrane region" description="Helical" evidence="12">
    <location>
        <begin position="133"/>
        <end position="152"/>
    </location>
</feature>
<dbReference type="InterPro" id="IPR039653">
    <property type="entry name" value="Prenyltransferase"/>
</dbReference>
<evidence type="ECO:0000313" key="13">
    <source>
        <dbReference type="EMBL" id="PVH26661.1"/>
    </source>
</evidence>
<organism evidence="13 14">
    <name type="scientific">Sphingobacterium corticibacter</name>
    <dbReference type="NCBI Taxonomy" id="2171749"/>
    <lineage>
        <taxon>Bacteria</taxon>
        <taxon>Pseudomonadati</taxon>
        <taxon>Bacteroidota</taxon>
        <taxon>Sphingobacteriia</taxon>
        <taxon>Sphingobacteriales</taxon>
        <taxon>Sphingobacteriaceae</taxon>
        <taxon>Sphingobacterium</taxon>
    </lineage>
</organism>
<evidence type="ECO:0000256" key="12">
    <source>
        <dbReference type="SAM" id="Phobius"/>
    </source>
</evidence>
<feature type="transmembrane region" description="Helical" evidence="12">
    <location>
        <begin position="158"/>
        <end position="180"/>
    </location>
</feature>
<dbReference type="Proteomes" id="UP000245627">
    <property type="component" value="Unassembled WGS sequence"/>
</dbReference>
<dbReference type="PANTHER" id="PTHR11048">
    <property type="entry name" value="PRENYLTRANSFERASES"/>
    <property type="match status" value="1"/>
</dbReference>
<evidence type="ECO:0000256" key="3">
    <source>
        <dbReference type="ARBA" id="ARBA00005985"/>
    </source>
</evidence>
<keyword evidence="7" id="KW-0831">Ubiquinone biosynthesis</keyword>
<dbReference type="GO" id="GO:0005886">
    <property type="term" value="C:plasma membrane"/>
    <property type="evidence" value="ECO:0007669"/>
    <property type="project" value="TreeGrafter"/>
</dbReference>
<reference evidence="13 14" key="1">
    <citation type="submission" date="2018-04" db="EMBL/GenBank/DDBJ databases">
        <title>Sphingobacterium cortibacter sp. nov.</title>
        <authorList>
            <person name="Li Y."/>
        </authorList>
    </citation>
    <scope>NUCLEOTIDE SEQUENCE [LARGE SCALE GENOMIC DNA]</scope>
    <source>
        <strain evidence="13 14">2c-3</strain>
    </source>
</reference>
<gene>
    <name evidence="13" type="ORF">DC487_03355</name>
</gene>